<evidence type="ECO:0000313" key="1">
    <source>
        <dbReference type="EMBL" id="QUX26507.1"/>
    </source>
</evidence>
<keyword evidence="1" id="KW-0614">Plasmid</keyword>
<organism evidence="1 2">
    <name type="scientific">Nocardiopsis changdeensis</name>
    <dbReference type="NCBI Taxonomy" id="2831969"/>
    <lineage>
        <taxon>Bacteria</taxon>
        <taxon>Bacillati</taxon>
        <taxon>Actinomycetota</taxon>
        <taxon>Actinomycetes</taxon>
        <taxon>Streptosporangiales</taxon>
        <taxon>Nocardiopsidaceae</taxon>
        <taxon>Nocardiopsis</taxon>
    </lineage>
</organism>
<accession>A0A975KU23</accession>
<geneLocation type="plasmid" evidence="1 2">
    <name>unnamed4</name>
</geneLocation>
<keyword evidence="2" id="KW-1185">Reference proteome</keyword>
<sequence>MTRTVTVIAHRTLEEVTREWEPVLHGPSPIEAYQTFTTRDSRKRRLVLERVDAGPGHAGHRWELVHAAPEDADLDEKLAARRTRNDLQGSATLEAALVEATRYLHEHPAGPDTAPAPTYPDTETYTCTQWVPVLREEVTVAWTRTQGTWEAEVDGRAWTAHVDRTDSRSGRRVWAYGTGPDGRAEYEAGPHEEAHQVLTHLAWEIAIRDRVEAHHRAAPNTRPAPALRPRGVPLRAASHRRGVDAPGNADTAEHRRLQAALNDRAEYLNSTVGYGHWAAFKSVTGWGGSVEEYVADALRGQVDVDVEVVAADFRAALNKTLPEGVSLQNNEFYGPSSERPPWNADVLRAAIDAVDFWGIVAEHDNS</sequence>
<evidence type="ECO:0000313" key="2">
    <source>
        <dbReference type="Proteomes" id="UP000676079"/>
    </source>
</evidence>
<proteinExistence type="predicted"/>
<protein>
    <submittedName>
        <fullName evidence="1">Uncharacterized protein</fullName>
    </submittedName>
</protein>
<reference evidence="2" key="1">
    <citation type="submission" date="2021-05" db="EMBL/GenBank/DDBJ databases">
        <title>Direct Submission.</title>
        <authorList>
            <person name="Li K."/>
            <person name="Gao J."/>
        </authorList>
    </citation>
    <scope>NUCLEOTIDE SEQUENCE [LARGE SCALE GENOMIC DNA]</scope>
    <source>
        <strain evidence="2">Mg02</strain>
        <plasmid evidence="2">unnamed4</plasmid>
    </source>
</reference>
<name>A0A975KU23_9ACTN</name>
<dbReference type="RefSeq" id="WP_220566086.1">
    <property type="nucleotide sequence ID" value="NZ_CP074136.1"/>
</dbReference>
<dbReference type="EMBL" id="CP074136">
    <property type="protein sequence ID" value="QUX26507.1"/>
    <property type="molecule type" value="Genomic_DNA"/>
</dbReference>
<gene>
    <name evidence="1" type="ORF">KGD84_32945</name>
</gene>
<dbReference type="Proteomes" id="UP000676079">
    <property type="component" value="Plasmid unnamed4"/>
</dbReference>